<feature type="transmembrane region" description="Helical" evidence="1">
    <location>
        <begin position="96"/>
        <end position="119"/>
    </location>
</feature>
<comment type="caution">
    <text evidence="2">The sequence shown here is derived from an EMBL/GenBank/DDBJ whole genome shotgun (WGS) entry which is preliminary data.</text>
</comment>
<feature type="transmembrane region" description="Helical" evidence="1">
    <location>
        <begin position="140"/>
        <end position="158"/>
    </location>
</feature>
<keyword evidence="1" id="KW-0812">Transmembrane</keyword>
<sequence>MATRFHERFGGFAECLLTGVWIALCSLPLVTGPAALAAGSRHLRRHLSGRETAGWREFAADFRAAARRGWAVGLAGWAAAWLLWLDLAAVRAGLPGGALVAAVGILAFTGCAVAGLRAAAGWEPGTSWRVLLGAAGRRTVLDPAGSLLIVCGFAVVAASAWFAAPLAVPVIGAVTAAAVAVEQRYASR</sequence>
<keyword evidence="3" id="KW-1185">Reference proteome</keyword>
<feature type="transmembrane region" description="Helical" evidence="1">
    <location>
        <begin position="20"/>
        <end position="40"/>
    </location>
</feature>
<keyword evidence="1" id="KW-1133">Transmembrane helix</keyword>
<evidence type="ECO:0000313" key="3">
    <source>
        <dbReference type="Proteomes" id="UP001601976"/>
    </source>
</evidence>
<accession>A0ABW6RHS4</accession>
<dbReference type="RefSeq" id="WP_387896362.1">
    <property type="nucleotide sequence ID" value="NZ_JBIAPK010000006.1"/>
</dbReference>
<protein>
    <recommendedName>
        <fullName evidence="4">Integral membrane protein</fullName>
    </recommendedName>
</protein>
<dbReference type="EMBL" id="JBIAPK010000006">
    <property type="protein sequence ID" value="MFF3341077.1"/>
    <property type="molecule type" value="Genomic_DNA"/>
</dbReference>
<feature type="transmembrane region" description="Helical" evidence="1">
    <location>
        <begin position="70"/>
        <end position="90"/>
    </location>
</feature>
<organism evidence="2 3">
    <name type="scientific">Streptomyces flavidovirens</name>
    <dbReference type="NCBI Taxonomy" id="67298"/>
    <lineage>
        <taxon>Bacteria</taxon>
        <taxon>Bacillati</taxon>
        <taxon>Actinomycetota</taxon>
        <taxon>Actinomycetes</taxon>
        <taxon>Kitasatosporales</taxon>
        <taxon>Streptomycetaceae</taxon>
        <taxon>Streptomyces</taxon>
    </lineage>
</organism>
<reference evidence="2 3" key="1">
    <citation type="submission" date="2024-10" db="EMBL/GenBank/DDBJ databases">
        <title>The Natural Products Discovery Center: Release of the First 8490 Sequenced Strains for Exploring Actinobacteria Biosynthetic Diversity.</title>
        <authorList>
            <person name="Kalkreuter E."/>
            <person name="Kautsar S.A."/>
            <person name="Yang D."/>
            <person name="Bader C.D."/>
            <person name="Teijaro C.N."/>
            <person name="Fluegel L."/>
            <person name="Davis C.M."/>
            <person name="Simpson J.R."/>
            <person name="Lauterbach L."/>
            <person name="Steele A.D."/>
            <person name="Gui C."/>
            <person name="Meng S."/>
            <person name="Li G."/>
            <person name="Viehrig K."/>
            <person name="Ye F."/>
            <person name="Su P."/>
            <person name="Kiefer A.F."/>
            <person name="Nichols A."/>
            <person name="Cepeda A.J."/>
            <person name="Yan W."/>
            <person name="Fan B."/>
            <person name="Jiang Y."/>
            <person name="Adhikari A."/>
            <person name="Zheng C.-J."/>
            <person name="Schuster L."/>
            <person name="Cowan T.M."/>
            <person name="Smanski M.J."/>
            <person name="Chevrette M.G."/>
            <person name="De Carvalho L.P.S."/>
            <person name="Shen B."/>
        </authorList>
    </citation>
    <scope>NUCLEOTIDE SEQUENCE [LARGE SCALE GENOMIC DNA]</scope>
    <source>
        <strain evidence="2 3">NPDC003029</strain>
    </source>
</reference>
<gene>
    <name evidence="2" type="ORF">ACFYWW_20435</name>
</gene>
<evidence type="ECO:0008006" key="4">
    <source>
        <dbReference type="Google" id="ProtNLM"/>
    </source>
</evidence>
<proteinExistence type="predicted"/>
<dbReference type="Proteomes" id="UP001601976">
    <property type="component" value="Unassembled WGS sequence"/>
</dbReference>
<evidence type="ECO:0000313" key="2">
    <source>
        <dbReference type="EMBL" id="MFF3341077.1"/>
    </source>
</evidence>
<name>A0ABW6RHS4_9ACTN</name>
<keyword evidence="1" id="KW-0472">Membrane</keyword>
<evidence type="ECO:0000256" key="1">
    <source>
        <dbReference type="SAM" id="Phobius"/>
    </source>
</evidence>